<reference evidence="2 3" key="1">
    <citation type="journal article" date="2008" name="J. Bacteriol.">
        <title>Insights into plant cell wall degradation from the genome sequence of the soil bacterium Cellvibrio japonicus.</title>
        <authorList>
            <person name="Deboy R.T."/>
            <person name="Mongodin E.F."/>
            <person name="Fouts D.E."/>
            <person name="Tailford L.E."/>
            <person name="Khouri H."/>
            <person name="Emerson J.B."/>
            <person name="Mohamoud Y."/>
            <person name="Watkins K."/>
            <person name="Henrissat B."/>
            <person name="Gilbert H.J."/>
            <person name="Nelson K.E."/>
        </authorList>
    </citation>
    <scope>NUCLEOTIDE SEQUENCE [LARGE SCALE GENOMIC DNA]</scope>
    <source>
        <strain evidence="2 3">Ueda107</strain>
    </source>
</reference>
<proteinExistence type="predicted"/>
<organism evidence="2 3">
    <name type="scientific">Cellvibrio japonicus (strain Ueda107)</name>
    <name type="common">Pseudomonas fluorescens subsp. cellulosa</name>
    <dbReference type="NCBI Taxonomy" id="498211"/>
    <lineage>
        <taxon>Bacteria</taxon>
        <taxon>Pseudomonadati</taxon>
        <taxon>Pseudomonadota</taxon>
        <taxon>Gammaproteobacteria</taxon>
        <taxon>Cellvibrionales</taxon>
        <taxon>Cellvibrionaceae</taxon>
        <taxon>Cellvibrio</taxon>
    </lineage>
</organism>
<dbReference type="STRING" id="498211.CJA_0254"/>
<gene>
    <name evidence="2" type="ordered locus">CJA_0254</name>
</gene>
<feature type="domain" description="Adenylate cyclase class-I N-terminal" evidence="1">
    <location>
        <begin position="20"/>
        <end position="216"/>
    </location>
</feature>
<dbReference type="GO" id="GO:0006171">
    <property type="term" value="P:cAMP biosynthetic process"/>
    <property type="evidence" value="ECO:0007669"/>
    <property type="project" value="InterPro"/>
</dbReference>
<dbReference type="OrthoDB" id="5571448at2"/>
<evidence type="ECO:0000313" key="2">
    <source>
        <dbReference type="EMBL" id="ACE85852.1"/>
    </source>
</evidence>
<dbReference type="GO" id="GO:0004016">
    <property type="term" value="F:adenylate cyclase activity"/>
    <property type="evidence" value="ECO:0007669"/>
    <property type="project" value="InterPro"/>
</dbReference>
<dbReference type="RefSeq" id="WP_012485937.1">
    <property type="nucleotide sequence ID" value="NC_010995.1"/>
</dbReference>
<dbReference type="InterPro" id="IPR024685">
    <property type="entry name" value="Adenylate_cyclase_1_N"/>
</dbReference>
<dbReference type="Pfam" id="PF01295">
    <property type="entry name" value="Adenylate_cycl"/>
    <property type="match status" value="1"/>
</dbReference>
<dbReference type="Proteomes" id="UP000001036">
    <property type="component" value="Chromosome"/>
</dbReference>
<dbReference type="KEGG" id="cja:CJA_0254"/>
<dbReference type="HOGENOM" id="CLU_013280_1_0_6"/>
<dbReference type="eggNOG" id="COG3072">
    <property type="taxonomic scope" value="Bacteria"/>
</dbReference>
<sequence length="651" mass="74121">MSATSIDTHGIDEGLDRKQLTLLRRRFLSLNEQRVARTLTNLSERQQQFMQLLPLLFHVNHPMLPGYISGATPAGVYAYQPDKDSLRLARILARSFTYTRDLVETTPGIDALFLMGSVGSIAHTAGSDMDIWVCHNPTLDLPALQELERKCQVITHWAASQIHLEVHFFLMTGEHFQTGKCSSMSSEASGSAQHYLLLDEFYRTALWLAGKVPLWWFVPVTREADYRRYSETLLHKRFIKAAEVIDFGGLPFIPANEFIGAGIWQLYKAIASPYKSVLKLLLLEVYASGDTAQDTATEPLALSLKRALYEREPDVDRLDPYVMIYERIERYLCARHQDARLELVRRCLYFKINKPLSRKNARTKKSWQRVLLEDLTHAWGWNSHQLHMLDNRAYWKSPHVIAERALLVNELNHSYRLLAELNKQLGLNAAISTDELQVLGRKLHAAFERKAGKVEYINPGISRNLSEPALCFVQDKSVAGESWQLVRGSQQDLTLRSVAVEPVRRARSLVELLVWSQVNGLLVPGTRVDLISKDYQITALQKQQLLQAILQWLPEPHQPEHQAFTSAARVEKVLMLFNLGVEPQAELHKRGMQMLSAQSDPLGFSGFRANLVLSVDIVQLNSWGELVARHYPQDALVNALLHYHCCPIVCR</sequence>
<dbReference type="InterPro" id="IPR000274">
    <property type="entry name" value="Adenylate_cyclase_1"/>
</dbReference>
<dbReference type="PANTHER" id="PTHR38760">
    <property type="entry name" value="ADENYLATE CYCLASE"/>
    <property type="match status" value="1"/>
</dbReference>
<accession>B3PH57</accession>
<evidence type="ECO:0000313" key="3">
    <source>
        <dbReference type="Proteomes" id="UP000001036"/>
    </source>
</evidence>
<evidence type="ECO:0000259" key="1">
    <source>
        <dbReference type="Pfam" id="PF12633"/>
    </source>
</evidence>
<dbReference type="Pfam" id="PF12633">
    <property type="entry name" value="Adenyl_cycl_N"/>
    <property type="match status" value="1"/>
</dbReference>
<name>B3PH57_CELJU</name>
<dbReference type="NCBIfam" id="NF006981">
    <property type="entry name" value="PRK09450.2-1"/>
    <property type="match status" value="1"/>
</dbReference>
<protein>
    <submittedName>
        <fullName evidence="2">Adenylate cyclase, class I</fullName>
    </submittedName>
</protein>
<keyword evidence="3" id="KW-1185">Reference proteome</keyword>
<dbReference type="EMBL" id="CP000934">
    <property type="protein sequence ID" value="ACE85852.1"/>
    <property type="molecule type" value="Genomic_DNA"/>
</dbReference>
<dbReference type="PANTHER" id="PTHR38760:SF1">
    <property type="entry name" value="ADENYLATE CYCLASE"/>
    <property type="match status" value="1"/>
</dbReference>
<dbReference type="AlphaFoldDB" id="B3PH57"/>